<reference evidence="1" key="1">
    <citation type="submission" date="2021-08" db="EMBL/GenBank/DDBJ databases">
        <authorList>
            <person name="Zhang H."/>
            <person name="Xu M."/>
            <person name="Yu Z."/>
            <person name="Yang L."/>
            <person name="Cai Y."/>
        </authorList>
    </citation>
    <scope>NUCLEOTIDE SEQUENCE</scope>
    <source>
        <strain evidence="1">CHL1</strain>
    </source>
</reference>
<gene>
    <name evidence="1" type="ORF">K6K41_16050</name>
</gene>
<evidence type="ECO:0000313" key="1">
    <source>
        <dbReference type="EMBL" id="QZN98548.1"/>
    </source>
</evidence>
<keyword evidence="2" id="KW-1185">Reference proteome</keyword>
<proteinExistence type="predicted"/>
<organism evidence="1 2">
    <name type="scientific">Chenggangzhangella methanolivorans</name>
    <dbReference type="NCBI Taxonomy" id="1437009"/>
    <lineage>
        <taxon>Bacteria</taxon>
        <taxon>Pseudomonadati</taxon>
        <taxon>Pseudomonadota</taxon>
        <taxon>Alphaproteobacteria</taxon>
        <taxon>Hyphomicrobiales</taxon>
        <taxon>Methylopilaceae</taxon>
        <taxon>Chenggangzhangella</taxon>
    </lineage>
</organism>
<dbReference type="AlphaFoldDB" id="A0A9E6ULV0"/>
<dbReference type="Proteomes" id="UP000825701">
    <property type="component" value="Chromosome"/>
</dbReference>
<sequence length="294" mass="30746">MTEAFSFLKDRGIQMEVFSGGQPGKGSGLPRVGSTRHDHGMAADVFFSKDGRRLDWANPQDQPIFQDIVSQARANGVTGFGAGPGYMQRGSMHVGFGSPGVWGAGGRGANAPGWLREAYNSPGASQLPQALKQSTQQVQDFTANLNPATQGLGTFGQGLGQFGNALSGVGGQGGGAGILGGIFSLFSGFAGLFDEGGSIGAGKWGIAGERGLELVRGPASVTSRRETLAMIKRPSLPGPSGGGSRSSSYRGGDIIIQGNVDKNTMPDLEAAMARNRREMADQARYDRENSWRFE</sequence>
<dbReference type="EMBL" id="CP081869">
    <property type="protein sequence ID" value="QZN98548.1"/>
    <property type="molecule type" value="Genomic_DNA"/>
</dbReference>
<dbReference type="KEGG" id="cmet:K6K41_16050"/>
<dbReference type="RefSeq" id="WP_261401480.1">
    <property type="nucleotide sequence ID" value="NZ_CP081869.1"/>
</dbReference>
<name>A0A9E6ULV0_9HYPH</name>
<protein>
    <submittedName>
        <fullName evidence="1">Uncharacterized protein</fullName>
    </submittedName>
</protein>
<accession>A0A9E6ULV0</accession>
<evidence type="ECO:0000313" key="2">
    <source>
        <dbReference type="Proteomes" id="UP000825701"/>
    </source>
</evidence>